<evidence type="ECO:0000256" key="3">
    <source>
        <dbReference type="ARBA" id="ARBA00023125"/>
    </source>
</evidence>
<organism evidence="6 7">
    <name type="scientific">Vescimonas fastidiosa</name>
    <dbReference type="NCBI Taxonomy" id="2714353"/>
    <lineage>
        <taxon>Bacteria</taxon>
        <taxon>Bacillati</taxon>
        <taxon>Bacillota</taxon>
        <taxon>Clostridia</taxon>
        <taxon>Eubacteriales</taxon>
        <taxon>Oscillospiraceae</taxon>
        <taxon>Vescimonas</taxon>
    </lineage>
</organism>
<dbReference type="InterPro" id="IPR036390">
    <property type="entry name" value="WH_DNA-bd_sf"/>
</dbReference>
<gene>
    <name evidence="6" type="ORF">MM35RIKEN_01820</name>
</gene>
<proteinExistence type="inferred from homology"/>
<evidence type="ECO:0000313" key="6">
    <source>
        <dbReference type="EMBL" id="BCK77990.1"/>
    </source>
</evidence>
<dbReference type="InterPro" id="IPR047788">
    <property type="entry name" value="LysR-like_Sec_metab"/>
</dbReference>
<dbReference type="Gene3D" id="3.40.190.10">
    <property type="entry name" value="Periplasmic binding protein-like II"/>
    <property type="match status" value="2"/>
</dbReference>
<evidence type="ECO:0000256" key="1">
    <source>
        <dbReference type="ARBA" id="ARBA00009437"/>
    </source>
</evidence>
<dbReference type="PANTHER" id="PTHR30126:SF40">
    <property type="entry name" value="HTH-TYPE TRANSCRIPTIONAL REGULATOR GLTR"/>
    <property type="match status" value="1"/>
</dbReference>
<evidence type="ECO:0000256" key="4">
    <source>
        <dbReference type="ARBA" id="ARBA00023163"/>
    </source>
</evidence>
<protein>
    <submittedName>
        <fullName evidence="6">LysR family transcriptional regulator</fullName>
    </submittedName>
</protein>
<evidence type="ECO:0000259" key="5">
    <source>
        <dbReference type="PROSITE" id="PS50931"/>
    </source>
</evidence>
<keyword evidence="2" id="KW-0805">Transcription regulation</keyword>
<keyword evidence="3" id="KW-0238">DNA-binding</keyword>
<comment type="similarity">
    <text evidence="1">Belongs to the LysR transcriptional regulatory family.</text>
</comment>
<keyword evidence="7" id="KW-1185">Reference proteome</keyword>
<dbReference type="NCBIfam" id="NF040786">
    <property type="entry name" value="LysR_Sec_metab"/>
    <property type="match status" value="1"/>
</dbReference>
<dbReference type="AlphaFoldDB" id="A0A810PPJ3"/>
<keyword evidence="4" id="KW-0804">Transcription</keyword>
<sequence length="304" mass="34148">MVEYTLRQLEVFAAAAEQESLTRAAELLHLTQSTASTHLRTLEQCLGVPLLLRRGQGGVTLTEDGHRLYPMVKKILSQCQTLEAAARDPERQTALPLLLGASTVPGQYMLPELMAAFLQRHPTYRYELRHGDSAQVHKLLQSGQVRFGFVGSRSEGDAMVYYPLQEDELVMVTPNTARYQALLRRGAWGRELLGEPTIAREQGSGTDRTLQRYMARMGYDPRDLHIVARLDDPETIKRMVTQGAGVSVLSALSVRQERKDGRALVFPMDGEGLRRTIYLAHRQNLACTAGEKQFLSFVQGYYQK</sequence>
<dbReference type="RefSeq" id="WP_212818509.1">
    <property type="nucleotide sequence ID" value="NZ_AP023415.1"/>
</dbReference>
<dbReference type="SUPFAM" id="SSF53850">
    <property type="entry name" value="Periplasmic binding protein-like II"/>
    <property type="match status" value="1"/>
</dbReference>
<dbReference type="PROSITE" id="PS50931">
    <property type="entry name" value="HTH_LYSR"/>
    <property type="match status" value="1"/>
</dbReference>
<dbReference type="PANTHER" id="PTHR30126">
    <property type="entry name" value="HTH-TYPE TRANSCRIPTIONAL REGULATOR"/>
    <property type="match status" value="1"/>
</dbReference>
<dbReference type="EMBL" id="AP023415">
    <property type="protein sequence ID" value="BCK77990.1"/>
    <property type="molecule type" value="Genomic_DNA"/>
</dbReference>
<dbReference type="InterPro" id="IPR036388">
    <property type="entry name" value="WH-like_DNA-bd_sf"/>
</dbReference>
<dbReference type="Proteomes" id="UP000681343">
    <property type="component" value="Chromosome"/>
</dbReference>
<dbReference type="Gene3D" id="1.10.10.10">
    <property type="entry name" value="Winged helix-like DNA-binding domain superfamily/Winged helix DNA-binding domain"/>
    <property type="match status" value="1"/>
</dbReference>
<dbReference type="GO" id="GO:0003700">
    <property type="term" value="F:DNA-binding transcription factor activity"/>
    <property type="evidence" value="ECO:0007669"/>
    <property type="project" value="InterPro"/>
</dbReference>
<dbReference type="GO" id="GO:0000976">
    <property type="term" value="F:transcription cis-regulatory region binding"/>
    <property type="evidence" value="ECO:0007669"/>
    <property type="project" value="TreeGrafter"/>
</dbReference>
<dbReference type="FunFam" id="1.10.10.10:FF:000001">
    <property type="entry name" value="LysR family transcriptional regulator"/>
    <property type="match status" value="1"/>
</dbReference>
<accession>A0A810PPJ3</accession>
<evidence type="ECO:0000313" key="7">
    <source>
        <dbReference type="Proteomes" id="UP000681343"/>
    </source>
</evidence>
<dbReference type="Pfam" id="PF00126">
    <property type="entry name" value="HTH_1"/>
    <property type="match status" value="1"/>
</dbReference>
<dbReference type="KEGG" id="vfa:MM35RIKEN_01820"/>
<dbReference type="PRINTS" id="PR00039">
    <property type="entry name" value="HTHLYSR"/>
</dbReference>
<dbReference type="InterPro" id="IPR005119">
    <property type="entry name" value="LysR_subst-bd"/>
</dbReference>
<dbReference type="InterPro" id="IPR000847">
    <property type="entry name" value="LysR_HTH_N"/>
</dbReference>
<dbReference type="Pfam" id="PF03466">
    <property type="entry name" value="LysR_substrate"/>
    <property type="match status" value="1"/>
</dbReference>
<reference evidence="6" key="1">
    <citation type="submission" date="2020-09" db="EMBL/GenBank/DDBJ databases">
        <title>New species isolated from human feces.</title>
        <authorList>
            <person name="Kitahara M."/>
            <person name="Shigeno Y."/>
            <person name="Shime M."/>
            <person name="Matsumoto Y."/>
            <person name="Nakamura S."/>
            <person name="Motooka D."/>
            <person name="Fukuoka S."/>
            <person name="Nishikawa H."/>
            <person name="Benno Y."/>
        </authorList>
    </citation>
    <scope>NUCLEOTIDE SEQUENCE</scope>
    <source>
        <strain evidence="6">MM35</strain>
    </source>
</reference>
<name>A0A810PPJ3_9FIRM</name>
<dbReference type="SUPFAM" id="SSF46785">
    <property type="entry name" value="Winged helix' DNA-binding domain"/>
    <property type="match status" value="1"/>
</dbReference>
<feature type="domain" description="HTH lysR-type" evidence="5">
    <location>
        <begin position="4"/>
        <end position="62"/>
    </location>
</feature>
<evidence type="ECO:0000256" key="2">
    <source>
        <dbReference type="ARBA" id="ARBA00023015"/>
    </source>
</evidence>